<dbReference type="InterPro" id="IPR036188">
    <property type="entry name" value="FAD/NAD-bd_sf"/>
</dbReference>
<gene>
    <name evidence="4" type="ORF">Cri9333_1708</name>
</gene>
<evidence type="ECO:0000256" key="1">
    <source>
        <dbReference type="ARBA" id="ARBA00023002"/>
    </source>
</evidence>
<dbReference type="KEGG" id="cep:Cri9333_1708"/>
<evidence type="ECO:0000313" key="5">
    <source>
        <dbReference type="Proteomes" id="UP000010472"/>
    </source>
</evidence>
<keyword evidence="5" id="KW-1185">Reference proteome</keyword>
<protein>
    <submittedName>
        <fullName evidence="4">FAD-dependent pyridine nucleotide-disulfide oxidoreductase</fullName>
    </submittedName>
</protein>
<keyword evidence="1" id="KW-0560">Oxidoreductase</keyword>
<evidence type="ECO:0000256" key="2">
    <source>
        <dbReference type="ARBA" id="ARBA00023033"/>
    </source>
</evidence>
<dbReference type="PANTHER" id="PTHR13789">
    <property type="entry name" value="MONOOXYGENASE"/>
    <property type="match status" value="1"/>
</dbReference>
<dbReference type="InterPro" id="IPR002938">
    <property type="entry name" value="FAD-bd"/>
</dbReference>
<accession>K9VZL9</accession>
<dbReference type="Pfam" id="PF01494">
    <property type="entry name" value="FAD_binding_3"/>
    <property type="match status" value="1"/>
</dbReference>
<dbReference type="EMBL" id="CP003620">
    <property type="protein sequence ID" value="AFZ12595.1"/>
    <property type="molecule type" value="Genomic_DNA"/>
</dbReference>
<dbReference type="PRINTS" id="PR00420">
    <property type="entry name" value="RNGMNOXGNASE"/>
</dbReference>
<organism evidence="4 5">
    <name type="scientific">Crinalium epipsammum PCC 9333</name>
    <dbReference type="NCBI Taxonomy" id="1173022"/>
    <lineage>
        <taxon>Bacteria</taxon>
        <taxon>Bacillati</taxon>
        <taxon>Cyanobacteriota</taxon>
        <taxon>Cyanophyceae</taxon>
        <taxon>Gomontiellales</taxon>
        <taxon>Gomontiellaceae</taxon>
        <taxon>Crinalium</taxon>
    </lineage>
</organism>
<dbReference type="GO" id="GO:0071949">
    <property type="term" value="F:FAD binding"/>
    <property type="evidence" value="ECO:0007669"/>
    <property type="project" value="InterPro"/>
</dbReference>
<sequence length="402" mass="43536">MIEGNSSSNVVDIAIIGAGPGGLSAAHALARLGFSIRVFERAKVLRPIGAALGMGEMGYAALAEIDAVLAQQVRESAVNPKRQVLMRPNGEVLFADESPLAGTDFTWLGWYNLQTCLYQALPATVSLHLNHSLIGFTQTSNQGKEQLCLKFREQEDVYARLLIGADGYNSAVRSITVADGAPLYTGTMTWRGIVERKKLAPLADPFVEAAGFQLVVGEKKNFWIMDTGTELLAWGGTALQSNQEKSSSALKTVLQVFDQWTPLVERVIRATDPESIIETGVFDREPVQQWGNWKNVTLLGDAAHPMRPSLGLGTTMALQDAVALAKILASTDLSDGEQLGDALRTYEQERIAITAPLQRLAREGGAASHAEDQADRLKEGFEAALAVRRQAPHTQTNLSQKN</sequence>
<dbReference type="Gene3D" id="3.50.50.60">
    <property type="entry name" value="FAD/NAD(P)-binding domain"/>
    <property type="match status" value="1"/>
</dbReference>
<dbReference type="RefSeq" id="WP_015202715.1">
    <property type="nucleotide sequence ID" value="NC_019753.1"/>
</dbReference>
<dbReference type="SUPFAM" id="SSF51905">
    <property type="entry name" value="FAD/NAD(P)-binding domain"/>
    <property type="match status" value="1"/>
</dbReference>
<keyword evidence="2" id="KW-0503">Monooxygenase</keyword>
<dbReference type="OrthoDB" id="9766816at2"/>
<dbReference type="eggNOG" id="COG0654">
    <property type="taxonomic scope" value="Bacteria"/>
</dbReference>
<dbReference type="Proteomes" id="UP000010472">
    <property type="component" value="Chromosome"/>
</dbReference>
<dbReference type="AlphaFoldDB" id="K9VZL9"/>
<dbReference type="PANTHER" id="PTHR13789:SF309">
    <property type="entry name" value="PUTATIVE (AFU_ORTHOLOGUE AFUA_6G14510)-RELATED"/>
    <property type="match status" value="1"/>
</dbReference>
<feature type="domain" description="FAD-binding" evidence="3">
    <location>
        <begin position="11"/>
        <end position="355"/>
    </location>
</feature>
<evidence type="ECO:0000259" key="3">
    <source>
        <dbReference type="Pfam" id="PF01494"/>
    </source>
</evidence>
<name>K9VZL9_9CYAN</name>
<evidence type="ECO:0000313" key="4">
    <source>
        <dbReference type="EMBL" id="AFZ12595.1"/>
    </source>
</evidence>
<proteinExistence type="predicted"/>
<dbReference type="InterPro" id="IPR050493">
    <property type="entry name" value="FAD-dep_Monooxygenase_BioMet"/>
</dbReference>
<reference evidence="4 5" key="1">
    <citation type="submission" date="2012-06" db="EMBL/GenBank/DDBJ databases">
        <title>Finished chromosome of genome of Crinalium epipsammum PCC 9333.</title>
        <authorList>
            <consortium name="US DOE Joint Genome Institute"/>
            <person name="Gugger M."/>
            <person name="Coursin T."/>
            <person name="Rippka R."/>
            <person name="Tandeau De Marsac N."/>
            <person name="Huntemann M."/>
            <person name="Wei C.-L."/>
            <person name="Han J."/>
            <person name="Detter J.C."/>
            <person name="Han C."/>
            <person name="Tapia R."/>
            <person name="Davenport K."/>
            <person name="Daligault H."/>
            <person name="Erkkila T."/>
            <person name="Gu W."/>
            <person name="Munk A.C.C."/>
            <person name="Teshima H."/>
            <person name="Xu Y."/>
            <person name="Chain P."/>
            <person name="Chen A."/>
            <person name="Krypides N."/>
            <person name="Mavromatis K."/>
            <person name="Markowitz V."/>
            <person name="Szeto E."/>
            <person name="Ivanova N."/>
            <person name="Mikhailova N."/>
            <person name="Ovchinnikova G."/>
            <person name="Pagani I."/>
            <person name="Pati A."/>
            <person name="Goodwin L."/>
            <person name="Peters L."/>
            <person name="Pitluck S."/>
            <person name="Woyke T."/>
            <person name="Kerfeld C."/>
        </authorList>
    </citation>
    <scope>NUCLEOTIDE SEQUENCE [LARGE SCALE GENOMIC DNA]</scope>
    <source>
        <strain evidence="4 5">PCC 9333</strain>
    </source>
</reference>
<dbReference type="HOGENOM" id="CLU_009665_19_5_3"/>
<dbReference type="GO" id="GO:0004497">
    <property type="term" value="F:monooxygenase activity"/>
    <property type="evidence" value="ECO:0007669"/>
    <property type="project" value="UniProtKB-KW"/>
</dbReference>
<dbReference type="STRING" id="1173022.Cri9333_1708"/>